<name>A0A9Q3MGA4_9HYPH</name>
<keyword evidence="9" id="KW-0961">Cell wall biogenesis/degradation</keyword>
<dbReference type="AlphaFoldDB" id="A0A9Q3MGA4"/>
<comment type="cofactor">
    <cofactor evidence="1">
        <name>Zn(2+)</name>
        <dbReference type="ChEBI" id="CHEBI:29105"/>
    </cofactor>
</comment>
<organism evidence="13 14">
    <name type="scientific">Rhizobium lentis</name>
    <dbReference type="NCBI Taxonomy" id="1138194"/>
    <lineage>
        <taxon>Bacteria</taxon>
        <taxon>Pseudomonadati</taxon>
        <taxon>Pseudomonadota</taxon>
        <taxon>Alphaproteobacteria</taxon>
        <taxon>Hyphomicrobiales</taxon>
        <taxon>Rhizobiaceae</taxon>
        <taxon>Rhizobium/Agrobacterium group</taxon>
        <taxon>Rhizobium</taxon>
    </lineage>
</organism>
<dbReference type="InterPro" id="IPR010275">
    <property type="entry name" value="MepK"/>
</dbReference>
<comment type="pathway">
    <text evidence="2">Cell wall biogenesis; cell wall polysaccharide biosynthesis.</text>
</comment>
<dbReference type="InterPro" id="IPR009045">
    <property type="entry name" value="Zn_M74/Hedgehog-like"/>
</dbReference>
<evidence type="ECO:0000256" key="5">
    <source>
        <dbReference type="ARBA" id="ARBA00022729"/>
    </source>
</evidence>
<keyword evidence="8" id="KW-0482">Metalloprotease</keyword>
<dbReference type="Pfam" id="PF05951">
    <property type="entry name" value="Peptidase_M15_2"/>
    <property type="match status" value="1"/>
</dbReference>
<evidence type="ECO:0000256" key="9">
    <source>
        <dbReference type="ARBA" id="ARBA00023316"/>
    </source>
</evidence>
<evidence type="ECO:0000256" key="2">
    <source>
        <dbReference type="ARBA" id="ARBA00004776"/>
    </source>
</evidence>
<keyword evidence="5" id="KW-0732">Signal</keyword>
<dbReference type="GO" id="GO:0046872">
    <property type="term" value="F:metal ion binding"/>
    <property type="evidence" value="ECO:0007669"/>
    <property type="project" value="UniProtKB-KW"/>
</dbReference>
<sequence length="475" mass="51136">MDAEFSRPSSSVWCRTGLFVYKYSLQGLSAGALGGIAALLSHAERFAAQTILPALIALPALVASASLASAEDRALKLFFTHTGERATITYKRDGKFDSRGLAQINRFLRDWRRNEPTRMDPRLLDLVWEVYKKSGGKDYIHVVSAYRSPATNNMLRNRSRSTGVAKKSQHMLGKAMDFYVPGVKLSTLRAIAMQMQVGGVGYYPTSGSPFVHLDVGNVRAWPRMSRQELARIFPDGKTMHLPADGRPLPGYNQAVANYRKRVTSTSIEIASTAGEDEEVITSTPPRRDAADSKLVTALLPTPKSRALNALALQTGAGEPDDKDSAPDLASFQIPIPAMRPVAPAQDAAADDRLVTASIGPIDALPERRPPALPAHARFHPLVAAQATSRQGADMIASLPMTASWEDTDFLGSTSEAALMKWALHSPGEAIGLSAPRISPRTIHRQTKGAGSDDDAVSVAATGPFDASRFVSPPEG</sequence>
<keyword evidence="3" id="KW-0645">Protease</keyword>
<dbReference type="PANTHER" id="PTHR37425:SF1">
    <property type="entry name" value="OUTER MEMBRANE PROTEIN"/>
    <property type="match status" value="1"/>
</dbReference>
<keyword evidence="4" id="KW-0479">Metal-binding</keyword>
<dbReference type="GO" id="GO:0008237">
    <property type="term" value="F:metallopeptidase activity"/>
    <property type="evidence" value="ECO:0007669"/>
    <property type="project" value="UniProtKB-KW"/>
</dbReference>
<dbReference type="GO" id="GO:0071555">
    <property type="term" value="P:cell wall organization"/>
    <property type="evidence" value="ECO:0007669"/>
    <property type="project" value="UniProtKB-KW"/>
</dbReference>
<evidence type="ECO:0000256" key="8">
    <source>
        <dbReference type="ARBA" id="ARBA00023049"/>
    </source>
</evidence>
<comment type="caution">
    <text evidence="13">The sequence shown here is derived from an EMBL/GenBank/DDBJ whole genome shotgun (WGS) entry which is preliminary data.</text>
</comment>
<dbReference type="SUPFAM" id="SSF55166">
    <property type="entry name" value="Hedgehog/DD-peptidase"/>
    <property type="match status" value="1"/>
</dbReference>
<evidence type="ECO:0000256" key="10">
    <source>
        <dbReference type="ARBA" id="ARBA00093448"/>
    </source>
</evidence>
<dbReference type="RefSeq" id="WP_207244413.1">
    <property type="nucleotide sequence ID" value="NZ_CP071454.1"/>
</dbReference>
<evidence type="ECO:0000313" key="13">
    <source>
        <dbReference type="EMBL" id="MBX5026267.1"/>
    </source>
</evidence>
<evidence type="ECO:0000256" key="4">
    <source>
        <dbReference type="ARBA" id="ARBA00022723"/>
    </source>
</evidence>
<evidence type="ECO:0000256" key="1">
    <source>
        <dbReference type="ARBA" id="ARBA00001947"/>
    </source>
</evidence>
<keyword evidence="7" id="KW-0862">Zinc</keyword>
<evidence type="ECO:0000256" key="11">
    <source>
        <dbReference type="ARBA" id="ARBA00093666"/>
    </source>
</evidence>
<accession>A0A9Q3MGA4</accession>
<dbReference type="CDD" id="cd14844">
    <property type="entry name" value="Zn-DD-carboxypeptidase_like"/>
    <property type="match status" value="1"/>
</dbReference>
<dbReference type="Proteomes" id="UP000749740">
    <property type="component" value="Unassembled WGS sequence"/>
</dbReference>
<feature type="region of interest" description="Disordered" evidence="12">
    <location>
        <begin position="430"/>
        <end position="475"/>
    </location>
</feature>
<dbReference type="EMBL" id="JABDYC010000013">
    <property type="protein sequence ID" value="MBX5026267.1"/>
    <property type="molecule type" value="Genomic_DNA"/>
</dbReference>
<dbReference type="Gene3D" id="3.30.1380.10">
    <property type="match status" value="1"/>
</dbReference>
<reference evidence="13" key="1">
    <citation type="submission" date="2020-04" db="EMBL/GenBank/DDBJ databases">
        <title>Global-level population genomics: horizontal gene transfer, symbiosis and evolution in Rhizobia.</title>
        <authorList>
            <person name="Gai Y."/>
        </authorList>
    </citation>
    <scope>NUCLEOTIDE SEQUENCE</scope>
    <source>
        <strain evidence="13">BLR57</strain>
    </source>
</reference>
<dbReference type="GeneID" id="66138686"/>
<evidence type="ECO:0000256" key="12">
    <source>
        <dbReference type="SAM" id="MobiDB-lite"/>
    </source>
</evidence>
<comment type="similarity">
    <text evidence="10">Belongs to the peptidase M15 family.</text>
</comment>
<gene>
    <name evidence="13" type="ORF">HJB63_27505</name>
</gene>
<proteinExistence type="inferred from homology"/>
<protein>
    <recommendedName>
        <fullName evidence="11">Murein endopeptidase K</fullName>
    </recommendedName>
</protein>
<evidence type="ECO:0000256" key="7">
    <source>
        <dbReference type="ARBA" id="ARBA00022833"/>
    </source>
</evidence>
<evidence type="ECO:0000256" key="3">
    <source>
        <dbReference type="ARBA" id="ARBA00022670"/>
    </source>
</evidence>
<evidence type="ECO:0000313" key="14">
    <source>
        <dbReference type="Proteomes" id="UP000749740"/>
    </source>
</evidence>
<dbReference type="PANTHER" id="PTHR37425">
    <property type="match status" value="1"/>
</dbReference>
<dbReference type="GO" id="GO:0006508">
    <property type="term" value="P:proteolysis"/>
    <property type="evidence" value="ECO:0007669"/>
    <property type="project" value="UniProtKB-KW"/>
</dbReference>
<evidence type="ECO:0000256" key="6">
    <source>
        <dbReference type="ARBA" id="ARBA00022801"/>
    </source>
</evidence>
<keyword evidence="6" id="KW-0378">Hydrolase</keyword>